<dbReference type="RefSeq" id="WP_375354487.1">
    <property type="nucleotide sequence ID" value="NZ_JBHHMI010000004.1"/>
</dbReference>
<dbReference type="InterPro" id="IPR003495">
    <property type="entry name" value="CobW/HypB/UreG_nucleotide-bd"/>
</dbReference>
<evidence type="ECO:0000256" key="5">
    <source>
        <dbReference type="ARBA" id="ARBA00049117"/>
    </source>
</evidence>
<keyword evidence="2" id="KW-0378">Hydrolase</keyword>
<evidence type="ECO:0000256" key="3">
    <source>
        <dbReference type="ARBA" id="ARBA00023186"/>
    </source>
</evidence>
<dbReference type="Gene3D" id="3.40.50.300">
    <property type="entry name" value="P-loop containing nucleotide triphosphate hydrolases"/>
    <property type="match status" value="1"/>
</dbReference>
<gene>
    <name evidence="8" type="ORF">ACE41H_07630</name>
</gene>
<dbReference type="EMBL" id="JBHHMI010000004">
    <property type="protein sequence ID" value="MFB5266656.1"/>
    <property type="molecule type" value="Genomic_DNA"/>
</dbReference>
<keyword evidence="3" id="KW-0143">Chaperone</keyword>
<feature type="domain" description="CobW C-terminal" evidence="7">
    <location>
        <begin position="264"/>
        <end position="346"/>
    </location>
</feature>
<organism evidence="8 9">
    <name type="scientific">Paenibacillus enshidis</name>
    <dbReference type="NCBI Taxonomy" id="1458439"/>
    <lineage>
        <taxon>Bacteria</taxon>
        <taxon>Bacillati</taxon>
        <taxon>Bacillota</taxon>
        <taxon>Bacilli</taxon>
        <taxon>Bacillales</taxon>
        <taxon>Paenibacillaceae</taxon>
        <taxon>Paenibacillus</taxon>
    </lineage>
</organism>
<dbReference type="Gene3D" id="3.30.1220.10">
    <property type="entry name" value="CobW-like, C-terminal domain"/>
    <property type="match status" value="1"/>
</dbReference>
<evidence type="ECO:0000313" key="9">
    <source>
        <dbReference type="Proteomes" id="UP001580346"/>
    </source>
</evidence>
<dbReference type="InterPro" id="IPR011629">
    <property type="entry name" value="CobW-like_C"/>
</dbReference>
<evidence type="ECO:0000256" key="1">
    <source>
        <dbReference type="ARBA" id="ARBA00022741"/>
    </source>
</evidence>
<dbReference type="Proteomes" id="UP001580346">
    <property type="component" value="Unassembled WGS sequence"/>
</dbReference>
<dbReference type="InterPro" id="IPR036627">
    <property type="entry name" value="CobW-likC_sf"/>
</dbReference>
<accession>A0ABV5AR34</accession>
<comment type="catalytic activity">
    <reaction evidence="5">
        <text>GTP + H2O = GDP + phosphate + H(+)</text>
        <dbReference type="Rhea" id="RHEA:19669"/>
        <dbReference type="ChEBI" id="CHEBI:15377"/>
        <dbReference type="ChEBI" id="CHEBI:15378"/>
        <dbReference type="ChEBI" id="CHEBI:37565"/>
        <dbReference type="ChEBI" id="CHEBI:43474"/>
        <dbReference type="ChEBI" id="CHEBI:58189"/>
    </reaction>
    <physiologicalReaction direction="left-to-right" evidence="5">
        <dbReference type="Rhea" id="RHEA:19670"/>
    </physiologicalReaction>
</comment>
<sequence>MEQAVPVYILSGFLGSGKTTLLQKMLSAFRADGKRPAVVMNELGDVNLDGQLIDARVPTAELLGGCICCSIRGDLSLQLVELVQQEAPDVIIIEATGAANPLDILEGVSETSLYVRLELRQLITVVDAAHLYDLYQEQRGKTYRLMQEQIRCASILLLNKTDRINGEDRDLLNGLLRQWNAYAPVLPAVQCDVPIETLVNMDIAGVQREGQQDGHAGSIPHSGSHANACSHDHGEFCGCSDSSDGHEHAAHEPHDAHSHVMAYTHYFAGPVNSVEFEKLLQELPRDIYRAKGILTFHDTSGRFLFQYAYRESDFMKIDPQGEVQDVAVFIGEHFEKEEIKRRLSALVDSSVS</sequence>
<comment type="caution">
    <text evidence="8">The sequence shown here is derived from an EMBL/GenBank/DDBJ whole genome shotgun (WGS) entry which is preliminary data.</text>
</comment>
<dbReference type="PANTHER" id="PTHR13748">
    <property type="entry name" value="COBW-RELATED"/>
    <property type="match status" value="1"/>
</dbReference>
<name>A0ABV5AR34_9BACL</name>
<evidence type="ECO:0000313" key="8">
    <source>
        <dbReference type="EMBL" id="MFB5266656.1"/>
    </source>
</evidence>
<protein>
    <submittedName>
        <fullName evidence="8">CobW family GTP-binding protein</fullName>
    </submittedName>
</protein>
<dbReference type="Pfam" id="PF07683">
    <property type="entry name" value="CobW_C"/>
    <property type="match status" value="1"/>
</dbReference>
<dbReference type="SUPFAM" id="SSF52540">
    <property type="entry name" value="P-loop containing nucleoside triphosphate hydrolases"/>
    <property type="match status" value="1"/>
</dbReference>
<comment type="similarity">
    <text evidence="4">Belongs to the SIMIBI class G3E GTPase family. ZNG1 subfamily.</text>
</comment>
<dbReference type="SUPFAM" id="SSF90002">
    <property type="entry name" value="Hypothetical protein YjiA, C-terminal domain"/>
    <property type="match status" value="1"/>
</dbReference>
<evidence type="ECO:0000256" key="4">
    <source>
        <dbReference type="ARBA" id="ARBA00034320"/>
    </source>
</evidence>
<keyword evidence="9" id="KW-1185">Reference proteome</keyword>
<keyword evidence="1" id="KW-0547">Nucleotide-binding</keyword>
<dbReference type="InterPro" id="IPR051316">
    <property type="entry name" value="Zinc-reg_GTPase_activator"/>
</dbReference>
<evidence type="ECO:0000256" key="2">
    <source>
        <dbReference type="ARBA" id="ARBA00022801"/>
    </source>
</evidence>
<reference evidence="8 9" key="1">
    <citation type="submission" date="2024-09" db="EMBL/GenBank/DDBJ databases">
        <title>Paenibacillus zeirhizospherea sp. nov., isolated from surface of the maize (Zea mays) roots in a horticulture field, Hungary.</title>
        <authorList>
            <person name="Marton D."/>
            <person name="Farkas M."/>
            <person name="Bedics A."/>
            <person name="Toth E."/>
            <person name="Tancsics A."/>
            <person name="Boka K."/>
            <person name="Maroti G."/>
            <person name="Kriszt B."/>
            <person name="Cserhati M."/>
        </authorList>
    </citation>
    <scope>NUCLEOTIDE SEQUENCE [LARGE SCALE GENOMIC DNA]</scope>
    <source>
        <strain evidence="8 9">KCTC 33519</strain>
    </source>
</reference>
<proteinExistence type="inferred from homology"/>
<dbReference type="InterPro" id="IPR027417">
    <property type="entry name" value="P-loop_NTPase"/>
</dbReference>
<feature type="domain" description="CobW/HypB/UreG nucleotide-binding" evidence="6">
    <location>
        <begin position="6"/>
        <end position="186"/>
    </location>
</feature>
<dbReference type="Pfam" id="PF02492">
    <property type="entry name" value="cobW"/>
    <property type="match status" value="1"/>
</dbReference>
<evidence type="ECO:0000259" key="7">
    <source>
        <dbReference type="Pfam" id="PF07683"/>
    </source>
</evidence>
<dbReference type="CDD" id="cd03112">
    <property type="entry name" value="CobW-like"/>
    <property type="match status" value="1"/>
</dbReference>
<evidence type="ECO:0000259" key="6">
    <source>
        <dbReference type="Pfam" id="PF02492"/>
    </source>
</evidence>